<organism evidence="1">
    <name type="scientific">marine sediment metagenome</name>
    <dbReference type="NCBI Taxonomy" id="412755"/>
    <lineage>
        <taxon>unclassified sequences</taxon>
        <taxon>metagenomes</taxon>
        <taxon>ecological metagenomes</taxon>
    </lineage>
</organism>
<gene>
    <name evidence="1" type="ORF">LCGC14_1396480</name>
</gene>
<comment type="caution">
    <text evidence="1">The sequence shown here is derived from an EMBL/GenBank/DDBJ whole genome shotgun (WGS) entry which is preliminary data.</text>
</comment>
<sequence length="220" mass="22874">MAAILENTAFSGYNTDTWNLTISSSLDRWIVVFASRAIDSGASPPTGVTFDGNAMTQLGSDETSEDINIEVSSNVWYYQVPAGTAAGSKEIIVSGGNNTGVHHAIEVSQARSLNPTPQYTDGGDANLTISAVEAGSLCLDQVVSDVAATPTTDEGNTSWDSGNFDGAGSNFDYGWGASSEAAPAGGGDVTMGWSPGSSNRSYWMIEVFGKFAPHQIIVAV</sequence>
<accession>A0A0F9N003</accession>
<dbReference type="AlphaFoldDB" id="A0A0F9N003"/>
<proteinExistence type="predicted"/>
<dbReference type="EMBL" id="LAZR01009077">
    <property type="protein sequence ID" value="KKM74827.1"/>
    <property type="molecule type" value="Genomic_DNA"/>
</dbReference>
<evidence type="ECO:0000313" key="1">
    <source>
        <dbReference type="EMBL" id="KKM74827.1"/>
    </source>
</evidence>
<reference evidence="1" key="1">
    <citation type="journal article" date="2015" name="Nature">
        <title>Complex archaea that bridge the gap between prokaryotes and eukaryotes.</title>
        <authorList>
            <person name="Spang A."/>
            <person name="Saw J.H."/>
            <person name="Jorgensen S.L."/>
            <person name="Zaremba-Niedzwiedzka K."/>
            <person name="Martijn J."/>
            <person name="Lind A.E."/>
            <person name="van Eijk R."/>
            <person name="Schleper C."/>
            <person name="Guy L."/>
            <person name="Ettema T.J."/>
        </authorList>
    </citation>
    <scope>NUCLEOTIDE SEQUENCE</scope>
</reference>
<protein>
    <submittedName>
        <fullName evidence="1">Uncharacterized protein</fullName>
    </submittedName>
</protein>
<name>A0A0F9N003_9ZZZZ</name>